<dbReference type="PANTHER" id="PTHR12993">
    <property type="entry name" value="N-ACETYLGLUCOSAMINYL-PHOSPHATIDYLINOSITOL DE-N-ACETYLASE-RELATED"/>
    <property type="match status" value="1"/>
</dbReference>
<gene>
    <name evidence="1" type="ORF">SAMN02745885_00412</name>
</gene>
<dbReference type="AlphaFoldDB" id="A0A1T4M3S4"/>
<evidence type="ECO:0000313" key="2">
    <source>
        <dbReference type="Proteomes" id="UP000189933"/>
    </source>
</evidence>
<accession>A0A1T4M3S4</accession>
<evidence type="ECO:0000313" key="1">
    <source>
        <dbReference type="EMBL" id="SJZ61571.1"/>
    </source>
</evidence>
<dbReference type="Proteomes" id="UP000189933">
    <property type="component" value="Unassembled WGS sequence"/>
</dbReference>
<organism evidence="1 2">
    <name type="scientific">Carboxydocella sporoproducens DSM 16521</name>
    <dbReference type="NCBI Taxonomy" id="1121270"/>
    <lineage>
        <taxon>Bacteria</taxon>
        <taxon>Bacillati</taxon>
        <taxon>Bacillota</taxon>
        <taxon>Clostridia</taxon>
        <taxon>Eubacteriales</taxon>
        <taxon>Clostridiales Family XVI. Incertae Sedis</taxon>
        <taxon>Carboxydocella</taxon>
    </lineage>
</organism>
<keyword evidence="2" id="KW-1185">Reference proteome</keyword>
<dbReference type="Pfam" id="PF02585">
    <property type="entry name" value="PIG-L"/>
    <property type="match status" value="1"/>
</dbReference>
<dbReference type="RefSeq" id="WP_078664564.1">
    <property type="nucleotide sequence ID" value="NZ_FUXM01000003.1"/>
</dbReference>
<protein>
    <submittedName>
        <fullName evidence="1">Bacillithiol biosynthesis deacetylase BshB1</fullName>
    </submittedName>
</protein>
<name>A0A1T4M3S4_9FIRM</name>
<dbReference type="GO" id="GO:0016811">
    <property type="term" value="F:hydrolase activity, acting on carbon-nitrogen (but not peptide) bonds, in linear amides"/>
    <property type="evidence" value="ECO:0007669"/>
    <property type="project" value="TreeGrafter"/>
</dbReference>
<dbReference type="EMBL" id="FUXM01000003">
    <property type="protein sequence ID" value="SJZ61571.1"/>
    <property type="molecule type" value="Genomic_DNA"/>
</dbReference>
<dbReference type="InterPro" id="IPR023842">
    <property type="entry name" value="Bacillithiol_biosynth_BshB1"/>
</dbReference>
<dbReference type="PANTHER" id="PTHR12993:SF30">
    <property type="entry name" value="N-ACETYL-ALPHA-D-GLUCOSAMINYL L-MALATE DEACETYLASE 1"/>
    <property type="match status" value="1"/>
</dbReference>
<proteinExistence type="predicted"/>
<dbReference type="InterPro" id="IPR024078">
    <property type="entry name" value="LmbE-like_dom_sf"/>
</dbReference>
<dbReference type="Gene3D" id="3.40.50.10320">
    <property type="entry name" value="LmbE-like"/>
    <property type="match status" value="1"/>
</dbReference>
<dbReference type="NCBIfam" id="TIGR04001">
    <property type="entry name" value="thiol_BshB1"/>
    <property type="match status" value="1"/>
</dbReference>
<sequence length="245" mass="28237">MDIIYTRDREAALVEVEALVVGPHPDDAEIGSGGLMARWGKEGIKFGIADLTRGEQGTNGTVEERREESRRAAEILGATWRINLQLPDGGLALDPEQVAALVRLIRQVRPRLLLVPYWEDRHPDHRAASQLAERAHFEAGLRKVLPELEPYRPREIVYYFINRETDPSFIIDISEEYETKREAVLAHRSQFFRENRWLPTRLNGHFPYLIETRCRFWGAKIGAEFGEGFLVKNPLVLTDPLEIWR</sequence>
<dbReference type="SUPFAM" id="SSF102588">
    <property type="entry name" value="LmbE-like"/>
    <property type="match status" value="1"/>
</dbReference>
<dbReference type="GO" id="GO:0071793">
    <property type="term" value="P:bacillithiol biosynthetic process"/>
    <property type="evidence" value="ECO:0007669"/>
    <property type="project" value="InterPro"/>
</dbReference>
<dbReference type="OrthoDB" id="9815144at2"/>
<reference evidence="2" key="1">
    <citation type="submission" date="2017-02" db="EMBL/GenBank/DDBJ databases">
        <authorList>
            <person name="Varghese N."/>
            <person name="Submissions S."/>
        </authorList>
    </citation>
    <scope>NUCLEOTIDE SEQUENCE [LARGE SCALE GENOMIC DNA]</scope>
    <source>
        <strain evidence="2">DSM 16521</strain>
    </source>
</reference>
<dbReference type="InterPro" id="IPR003737">
    <property type="entry name" value="GlcNAc_PI_deacetylase-related"/>
</dbReference>
<dbReference type="GO" id="GO:0019213">
    <property type="term" value="F:deacetylase activity"/>
    <property type="evidence" value="ECO:0007669"/>
    <property type="project" value="InterPro"/>
</dbReference>